<dbReference type="PROSITE" id="PS50002">
    <property type="entry name" value="SH3"/>
    <property type="match status" value="1"/>
</dbReference>
<feature type="region of interest" description="Disordered" evidence="3">
    <location>
        <begin position="470"/>
        <end position="494"/>
    </location>
</feature>
<dbReference type="Gene3D" id="2.30.30.40">
    <property type="entry name" value="SH3 Domains"/>
    <property type="match status" value="1"/>
</dbReference>
<dbReference type="GO" id="GO:0007009">
    <property type="term" value="P:plasma membrane organization"/>
    <property type="evidence" value="ECO:0007669"/>
    <property type="project" value="InterPro"/>
</dbReference>
<accession>A0AA39LGT3</accession>
<dbReference type="GO" id="GO:0051017">
    <property type="term" value="P:actin filament bundle assembly"/>
    <property type="evidence" value="ECO:0007669"/>
    <property type="project" value="TreeGrafter"/>
</dbReference>
<dbReference type="InterPro" id="IPR036028">
    <property type="entry name" value="SH3-like_dom_sf"/>
</dbReference>
<feature type="compositionally biased region" description="Low complexity" evidence="3">
    <location>
        <begin position="279"/>
        <end position="290"/>
    </location>
</feature>
<comment type="caution">
    <text evidence="5">The sequence shown here is derived from an EMBL/GenBank/DDBJ whole genome shotgun (WGS) entry which is preliminary data.</text>
</comment>
<dbReference type="InterPro" id="IPR013606">
    <property type="entry name" value="I-BAR_dom"/>
</dbReference>
<keyword evidence="6" id="KW-1185">Reference proteome</keyword>
<dbReference type="EMBL" id="JAUCMV010000005">
    <property type="protein sequence ID" value="KAK0396722.1"/>
    <property type="molecule type" value="Genomic_DNA"/>
</dbReference>
<dbReference type="GO" id="GO:0005829">
    <property type="term" value="C:cytosol"/>
    <property type="evidence" value="ECO:0007669"/>
    <property type="project" value="TreeGrafter"/>
</dbReference>
<dbReference type="PANTHER" id="PTHR14206">
    <property type="entry name" value="BRAIN-SPECIFIC ANGIOGENESIS INHIBITOR 1-ASSOCIATED PROTEIN 2"/>
    <property type="match status" value="1"/>
</dbReference>
<name>A0AA39LGT3_9BILA</name>
<dbReference type="SUPFAM" id="SSF103657">
    <property type="entry name" value="BAR/IMD domain-like"/>
    <property type="match status" value="1"/>
</dbReference>
<dbReference type="AlphaFoldDB" id="A0AA39LGT3"/>
<dbReference type="InterPro" id="IPR027681">
    <property type="entry name" value="IRSp53/IRTKS/Pinkbar"/>
</dbReference>
<dbReference type="Gene3D" id="1.20.1270.60">
    <property type="entry name" value="Arfaptin homology (AH) domain/BAR domain"/>
    <property type="match status" value="1"/>
</dbReference>
<dbReference type="Pfam" id="PF08397">
    <property type="entry name" value="IMD"/>
    <property type="match status" value="1"/>
</dbReference>
<evidence type="ECO:0000256" key="3">
    <source>
        <dbReference type="SAM" id="MobiDB-lite"/>
    </source>
</evidence>
<reference evidence="5" key="1">
    <citation type="submission" date="2023-06" db="EMBL/GenBank/DDBJ databases">
        <title>Genomic analysis of the entomopathogenic nematode Steinernema hermaphroditum.</title>
        <authorList>
            <person name="Schwarz E.M."/>
            <person name="Heppert J.K."/>
            <person name="Baniya A."/>
            <person name="Schwartz H.T."/>
            <person name="Tan C.-H."/>
            <person name="Antoshechkin I."/>
            <person name="Sternberg P.W."/>
            <person name="Goodrich-Blair H."/>
            <person name="Dillman A.R."/>
        </authorList>
    </citation>
    <scope>NUCLEOTIDE SEQUENCE</scope>
    <source>
        <strain evidence="5">PS9179</strain>
        <tissue evidence="5">Whole animal</tissue>
    </source>
</reference>
<dbReference type="SMART" id="SM00326">
    <property type="entry name" value="SH3"/>
    <property type="match status" value="1"/>
</dbReference>
<dbReference type="GO" id="GO:0005654">
    <property type="term" value="C:nucleoplasm"/>
    <property type="evidence" value="ECO:0007669"/>
    <property type="project" value="TreeGrafter"/>
</dbReference>
<sequence>MAKAAGGKRLSFFVRDAKSPSLTSEEEVDEQLECNKVVYAIHKQLVTQFHPAVKDVAEAGVNLLRAFHAIHKASEAYINTLLALANSGSKAHPETVQVAGNLHQVALQMRTITDAHRKCVGKFSSIVTKTNEYSVQEKELLKHLLTSFTKKEKGIKKFVEKGLRDPRDLQEFYRAEMKDNVLQQKFRYKFFLDRHSEWLLSYGNLCHTISDILHDSDSETESSDSESEEESQRRRPVRTASASSMKSQNSVPERPPSSIKREPAAYPQKTQEWTRRDSVGNSSISVSESAEAAKHNSENDSKDQPLQLRKNNSSFLLPLAREETKSRTSSILKVRDHPQLARNSESSITDTIVNHAEFHLGDEEVADILSHLDNATASHVEEDDKETIKGKAETVTVDVHSEQKPSLETVGITVFPVDNDNVLPVPVVSPRKIDDVSAAVPVPAVRNTTVHVASKPSENNRITANLTRTTIADHPLDSNKTSGSTAKSITPLSPTTLQYVKPTLQENSKSTAPLKQLNTSKQSHDLSKKTSELKQNKLTPAPSIDSQITDWERGDKLVCTTDYTNASSERCLTASESQKLELLKVGSKGWIFVRNVDTLTTGWFPSIYVKKID</sequence>
<dbReference type="PANTHER" id="PTHR14206:SF7">
    <property type="entry name" value="INSULIN RECEPTOR SUBSTRATE 53 KDA, ISOFORM A"/>
    <property type="match status" value="1"/>
</dbReference>
<evidence type="ECO:0000256" key="2">
    <source>
        <dbReference type="PROSITE-ProRule" id="PRU00192"/>
    </source>
</evidence>
<dbReference type="GO" id="GO:0051764">
    <property type="term" value="P:actin crosslink formation"/>
    <property type="evidence" value="ECO:0007669"/>
    <property type="project" value="TreeGrafter"/>
</dbReference>
<feature type="region of interest" description="Disordered" evidence="3">
    <location>
        <begin position="215"/>
        <end position="331"/>
    </location>
</feature>
<proteinExistence type="predicted"/>
<keyword evidence="1 2" id="KW-0728">SH3 domain</keyword>
<feature type="compositionally biased region" description="Acidic residues" evidence="3">
    <location>
        <begin position="218"/>
        <end position="229"/>
    </location>
</feature>
<feature type="compositionally biased region" description="Basic and acidic residues" evidence="3">
    <location>
        <begin position="291"/>
        <end position="303"/>
    </location>
</feature>
<evidence type="ECO:0000259" key="4">
    <source>
        <dbReference type="PROSITE" id="PS50002"/>
    </source>
</evidence>
<gene>
    <name evidence="5" type="ORF">QR680_001826</name>
</gene>
<organism evidence="5 6">
    <name type="scientific">Steinernema hermaphroditum</name>
    <dbReference type="NCBI Taxonomy" id="289476"/>
    <lineage>
        <taxon>Eukaryota</taxon>
        <taxon>Metazoa</taxon>
        <taxon>Ecdysozoa</taxon>
        <taxon>Nematoda</taxon>
        <taxon>Chromadorea</taxon>
        <taxon>Rhabditida</taxon>
        <taxon>Tylenchina</taxon>
        <taxon>Panagrolaimomorpha</taxon>
        <taxon>Strongyloidoidea</taxon>
        <taxon>Steinernematidae</taxon>
        <taxon>Steinernema</taxon>
    </lineage>
</organism>
<evidence type="ECO:0000313" key="5">
    <source>
        <dbReference type="EMBL" id="KAK0396722.1"/>
    </source>
</evidence>
<dbReference type="GO" id="GO:0030838">
    <property type="term" value="P:positive regulation of actin filament polymerization"/>
    <property type="evidence" value="ECO:0007669"/>
    <property type="project" value="TreeGrafter"/>
</dbReference>
<dbReference type="Proteomes" id="UP001175271">
    <property type="component" value="Unassembled WGS sequence"/>
</dbReference>
<dbReference type="InterPro" id="IPR001452">
    <property type="entry name" value="SH3_domain"/>
</dbReference>
<evidence type="ECO:0000256" key="1">
    <source>
        <dbReference type="ARBA" id="ARBA00022443"/>
    </source>
</evidence>
<evidence type="ECO:0000313" key="6">
    <source>
        <dbReference type="Proteomes" id="UP001175271"/>
    </source>
</evidence>
<feature type="domain" description="SH3" evidence="4">
    <location>
        <begin position="552"/>
        <end position="613"/>
    </location>
</feature>
<protein>
    <recommendedName>
        <fullName evidence="4">SH3 domain-containing protein</fullName>
    </recommendedName>
</protein>
<feature type="compositionally biased region" description="Polar residues" evidence="3">
    <location>
        <begin position="240"/>
        <end position="251"/>
    </location>
</feature>
<feature type="compositionally biased region" description="Polar residues" evidence="3">
    <location>
        <begin position="478"/>
        <end position="494"/>
    </location>
</feature>
<dbReference type="InterPro" id="IPR027267">
    <property type="entry name" value="AH/BAR_dom_sf"/>
</dbReference>
<dbReference type="SUPFAM" id="SSF50044">
    <property type="entry name" value="SH3-domain"/>
    <property type="match status" value="1"/>
</dbReference>